<dbReference type="SUPFAM" id="SSF81345">
    <property type="entry name" value="ABC transporter involved in vitamin B12 uptake, BtuC"/>
    <property type="match status" value="1"/>
</dbReference>
<evidence type="ECO:0000256" key="5">
    <source>
        <dbReference type="ARBA" id="ARBA00022692"/>
    </source>
</evidence>
<dbReference type="PANTHER" id="PTHR30472">
    <property type="entry name" value="FERRIC ENTEROBACTIN TRANSPORT SYSTEM PERMEASE PROTEIN"/>
    <property type="match status" value="1"/>
</dbReference>
<feature type="transmembrane region" description="Helical" evidence="8">
    <location>
        <begin position="21"/>
        <end position="42"/>
    </location>
</feature>
<keyword evidence="3" id="KW-0813">Transport</keyword>
<feature type="transmembrane region" description="Helical" evidence="8">
    <location>
        <begin position="307"/>
        <end position="326"/>
    </location>
</feature>
<protein>
    <submittedName>
        <fullName evidence="9">Iron complex transport system permease protein</fullName>
    </submittedName>
</protein>
<comment type="subcellular location">
    <subcellularLocation>
        <location evidence="1">Cell membrane</location>
        <topology evidence="1">Multi-pass membrane protein</topology>
    </subcellularLocation>
</comment>
<dbReference type="InterPro" id="IPR000522">
    <property type="entry name" value="ABC_transptr_permease_BtuC"/>
</dbReference>
<comment type="similarity">
    <text evidence="2">Belongs to the binding-protein-dependent transport system permease family. FecCD subfamily.</text>
</comment>
<evidence type="ECO:0000256" key="3">
    <source>
        <dbReference type="ARBA" id="ARBA00022448"/>
    </source>
</evidence>
<evidence type="ECO:0000256" key="8">
    <source>
        <dbReference type="SAM" id="Phobius"/>
    </source>
</evidence>
<dbReference type="Pfam" id="PF01032">
    <property type="entry name" value="FecCD"/>
    <property type="match status" value="1"/>
</dbReference>
<gene>
    <name evidence="9" type="ORF">SAMN05444959_102304</name>
</gene>
<evidence type="ECO:0000256" key="2">
    <source>
        <dbReference type="ARBA" id="ARBA00007935"/>
    </source>
</evidence>
<dbReference type="EMBL" id="FZQB01000002">
    <property type="protein sequence ID" value="SNT71787.1"/>
    <property type="molecule type" value="Genomic_DNA"/>
</dbReference>
<keyword evidence="4" id="KW-1003">Cell membrane</keyword>
<feature type="transmembrane region" description="Helical" evidence="8">
    <location>
        <begin position="62"/>
        <end position="82"/>
    </location>
</feature>
<keyword evidence="7 8" id="KW-0472">Membrane</keyword>
<evidence type="ECO:0000256" key="7">
    <source>
        <dbReference type="ARBA" id="ARBA00023136"/>
    </source>
</evidence>
<evidence type="ECO:0000313" key="10">
    <source>
        <dbReference type="Proteomes" id="UP000198307"/>
    </source>
</evidence>
<dbReference type="AlphaFoldDB" id="A0A239PQ01"/>
<dbReference type="GO" id="GO:0022857">
    <property type="term" value="F:transmembrane transporter activity"/>
    <property type="evidence" value="ECO:0007669"/>
    <property type="project" value="InterPro"/>
</dbReference>
<dbReference type="GO" id="GO:0005886">
    <property type="term" value="C:plasma membrane"/>
    <property type="evidence" value="ECO:0007669"/>
    <property type="project" value="UniProtKB-SubCell"/>
</dbReference>
<dbReference type="Gene3D" id="1.10.3470.10">
    <property type="entry name" value="ABC transporter involved in vitamin B12 uptake, BtuC"/>
    <property type="match status" value="1"/>
</dbReference>
<keyword evidence="10" id="KW-1185">Reference proteome</keyword>
<evidence type="ECO:0000313" key="9">
    <source>
        <dbReference type="EMBL" id="SNT71787.1"/>
    </source>
</evidence>
<evidence type="ECO:0000256" key="1">
    <source>
        <dbReference type="ARBA" id="ARBA00004651"/>
    </source>
</evidence>
<dbReference type="PANTHER" id="PTHR30472:SF27">
    <property type="entry name" value="PETROBACTIN IMPORT SYSTEM PERMEASE PROTEIN YCLN"/>
    <property type="match status" value="1"/>
</dbReference>
<accession>A0A239PQ01</accession>
<feature type="transmembrane region" description="Helical" evidence="8">
    <location>
        <begin position="152"/>
        <end position="169"/>
    </location>
</feature>
<dbReference type="Proteomes" id="UP000198307">
    <property type="component" value="Unassembled WGS sequence"/>
</dbReference>
<keyword evidence="5 8" id="KW-0812">Transmembrane</keyword>
<keyword evidence="6 8" id="KW-1133">Transmembrane helix</keyword>
<sequence length="331" mass="34816">MAVWTDMGKPRGGFAVCGRPVLAVAVLALLALASLLVGSSGIGLRALLDDPRSVELLWVSRMPRTIALILAGTASAITGLIMQRLVQNRFVEPSTMGTVDSACLGLLLGVIFIPDASPLARMALAALFSWLGTLLFLLILRTMPRRSALMPPLLGIAYGGVIGALSYLIAWQTGLIQALAAWTTADFSVVLAGRYELLYLAAAATALAWFGADRFTLAGLGDDVARSVGLNPRMVLALGVSIVAITAGSIVVTVGFIPFLGLIVPNLVSRRVGDNLRNALPMVAWLGASVTLVCDLLGRLVFYPYELPIGATMGVLGAAVFLFLLLRRDGT</sequence>
<proteinExistence type="inferred from homology"/>
<organism evidence="9 10">
    <name type="scientific">Paracoccus seriniphilus</name>
    <dbReference type="NCBI Taxonomy" id="184748"/>
    <lineage>
        <taxon>Bacteria</taxon>
        <taxon>Pseudomonadati</taxon>
        <taxon>Pseudomonadota</taxon>
        <taxon>Alphaproteobacteria</taxon>
        <taxon>Rhodobacterales</taxon>
        <taxon>Paracoccaceae</taxon>
        <taxon>Paracoccus</taxon>
    </lineage>
</organism>
<feature type="transmembrane region" description="Helical" evidence="8">
    <location>
        <begin position="235"/>
        <end position="268"/>
    </location>
</feature>
<name>A0A239PQ01_9RHOB</name>
<dbReference type="CDD" id="cd06550">
    <property type="entry name" value="TM_ABC_iron-siderophores_like"/>
    <property type="match status" value="1"/>
</dbReference>
<evidence type="ECO:0000256" key="4">
    <source>
        <dbReference type="ARBA" id="ARBA00022475"/>
    </source>
</evidence>
<dbReference type="RefSeq" id="WP_245846830.1">
    <property type="nucleotide sequence ID" value="NZ_CP067129.1"/>
</dbReference>
<evidence type="ECO:0000256" key="6">
    <source>
        <dbReference type="ARBA" id="ARBA00022989"/>
    </source>
</evidence>
<feature type="transmembrane region" description="Helical" evidence="8">
    <location>
        <begin position="119"/>
        <end position="140"/>
    </location>
</feature>
<feature type="transmembrane region" description="Helical" evidence="8">
    <location>
        <begin position="197"/>
        <end position="215"/>
    </location>
</feature>
<feature type="transmembrane region" description="Helical" evidence="8">
    <location>
        <begin position="94"/>
        <end position="113"/>
    </location>
</feature>
<dbReference type="GO" id="GO:0033214">
    <property type="term" value="P:siderophore-iron import into cell"/>
    <property type="evidence" value="ECO:0007669"/>
    <property type="project" value="TreeGrafter"/>
</dbReference>
<dbReference type="InterPro" id="IPR037294">
    <property type="entry name" value="ABC_BtuC-like"/>
</dbReference>
<reference evidence="9 10" key="1">
    <citation type="submission" date="2017-07" db="EMBL/GenBank/DDBJ databases">
        <authorList>
            <person name="Sun Z.S."/>
            <person name="Albrecht U."/>
            <person name="Echele G."/>
            <person name="Lee C.C."/>
        </authorList>
    </citation>
    <scope>NUCLEOTIDE SEQUENCE [LARGE SCALE GENOMIC DNA]</scope>
    <source>
        <strain evidence="9 10">DSM 14827</strain>
    </source>
</reference>